<organism evidence="1 2">
    <name type="scientific">Hymenobacter qilianensis</name>
    <dbReference type="NCBI Taxonomy" id="1385715"/>
    <lineage>
        <taxon>Bacteria</taxon>
        <taxon>Pseudomonadati</taxon>
        <taxon>Bacteroidota</taxon>
        <taxon>Cytophagia</taxon>
        <taxon>Cytophagales</taxon>
        <taxon>Hymenobacteraceae</taxon>
        <taxon>Hymenobacter</taxon>
    </lineage>
</organism>
<sequence length="222" mass="23919">MTTFLEQLFVTGIGTDVGKTLVAAILTEALQADYWKPVQAGLTPTTDTATVRSLVTNPVSRFHPEAYRLVLPASPHAAAAAENIRIQPERFVLPRTTNNLIVEGAGGLFVPLAPGFLLVDLLAQLQLATVVVSRNYLGSINHTLLTLEALQRRGLPIRGLVFNGEVTPATEEFILEHSGVPVMPRLRPEAVTDAAMVSRYAAEFRAWGLTPGSVGPHPRPLS</sequence>
<evidence type="ECO:0000313" key="2">
    <source>
        <dbReference type="Proteomes" id="UP000605392"/>
    </source>
</evidence>
<protein>
    <submittedName>
        <fullName evidence="1">ATP-dependent dethiobiotin synthetase BioD</fullName>
    </submittedName>
</protein>
<proteinExistence type="predicted"/>
<dbReference type="Proteomes" id="UP000605392">
    <property type="component" value="Unassembled WGS sequence"/>
</dbReference>
<name>A0ACB5PRZ7_9BACT</name>
<dbReference type="EMBL" id="BMFN01000002">
    <property type="protein sequence ID" value="GGF66492.1"/>
    <property type="molecule type" value="Genomic_DNA"/>
</dbReference>
<accession>A0ACB5PRZ7</accession>
<reference evidence="1 2" key="1">
    <citation type="journal article" date="2019" name="Int. J. Syst. Evol. Microbiol.">
        <title>The Global Catalogue of Microorganisms (GCM) 10K type strain sequencing project: providing services to taxonomists for standard genome sequencing and annotation.</title>
        <authorList>
            <consortium name="The Broad Institute Genomics Platform"/>
            <consortium name="The Broad Institute Genome Sequencing Center for Infectious Disease"/>
            <person name="Wu L."/>
            <person name="Ma J."/>
        </authorList>
    </citation>
    <scope>NUCLEOTIDE SEQUENCE [LARGE SCALE GENOMIC DNA]</scope>
    <source>
        <strain evidence="1 2">CGMCC 1.12720</strain>
    </source>
</reference>
<evidence type="ECO:0000313" key="1">
    <source>
        <dbReference type="EMBL" id="GGF66492.1"/>
    </source>
</evidence>
<comment type="caution">
    <text evidence="1">The sequence shown here is derived from an EMBL/GenBank/DDBJ whole genome shotgun (WGS) entry which is preliminary data.</text>
</comment>
<gene>
    <name evidence="1" type="primary">bioD</name>
    <name evidence="1" type="ORF">GCM10011375_21880</name>
</gene>
<keyword evidence="2" id="KW-1185">Reference proteome</keyword>